<evidence type="ECO:0000256" key="5">
    <source>
        <dbReference type="PROSITE-ProRule" id="PRU00455"/>
    </source>
</evidence>
<dbReference type="InterPro" id="IPR013083">
    <property type="entry name" value="Znf_RING/FYVE/PHD"/>
</dbReference>
<evidence type="ECO:0000256" key="6">
    <source>
        <dbReference type="SAM" id="MobiDB-lite"/>
    </source>
</evidence>
<evidence type="ECO:0000313" key="9">
    <source>
        <dbReference type="Proteomes" id="UP000823749"/>
    </source>
</evidence>
<dbReference type="AlphaFoldDB" id="A0AAV6IHU7"/>
<feature type="region of interest" description="Disordered" evidence="6">
    <location>
        <begin position="1"/>
        <end position="111"/>
    </location>
</feature>
<proteinExistence type="predicted"/>
<evidence type="ECO:0000259" key="7">
    <source>
        <dbReference type="PROSITE" id="PS51081"/>
    </source>
</evidence>
<feature type="compositionally biased region" description="Acidic residues" evidence="6">
    <location>
        <begin position="44"/>
        <end position="91"/>
    </location>
</feature>
<keyword evidence="2 5" id="KW-0863">Zinc-finger</keyword>
<accession>A0AAV6IHU7</accession>
<dbReference type="InterPro" id="IPR013010">
    <property type="entry name" value="Znf_SIAH"/>
</dbReference>
<dbReference type="EMBL" id="JACTNZ010000010">
    <property type="protein sequence ID" value="KAG5528082.1"/>
    <property type="molecule type" value="Genomic_DNA"/>
</dbReference>
<dbReference type="Gene3D" id="3.30.40.10">
    <property type="entry name" value="Zinc/RING finger domain, C3HC4 (zinc finger)"/>
    <property type="match status" value="1"/>
</dbReference>
<dbReference type="Pfam" id="PF21361">
    <property type="entry name" value="Sina_ZnF"/>
    <property type="match status" value="1"/>
</dbReference>
<evidence type="ECO:0000313" key="8">
    <source>
        <dbReference type="EMBL" id="KAG5528082.1"/>
    </source>
</evidence>
<dbReference type="InterPro" id="IPR044286">
    <property type="entry name" value="SINL_plant"/>
</dbReference>
<dbReference type="PANTHER" id="PTHR46632:SF16">
    <property type="entry name" value="E3 UBIQUITIN-PROTEIN LIGASE SINA-LIKE 10"/>
    <property type="match status" value="1"/>
</dbReference>
<sequence>MAKFSVGREEDDSEGPSSPRPKKRRTACYQSQRQQRENLTLDQREEEEEEVESECDEQGEEQDEEEEEEGESEHAEEEEEEGEEEGNEEESGCANTGFQSIGDRGSAGPSGDGSICVTLTDPDVLDCPICLEPLNSPVFQKVIGGSESISMKRKLQDWLLRVNGMHGSWLAGQLRLQSYFIGVFQWSSRAKINDVEKKCENGHIACSSCCIKLGNKCPSCSWPIGYNRCRAIEKVIESVKISCINIKYGCNESVSYNKIHDHEKMCVYGPCSCPLSGCNFIGSSKGIFHHFSINHLNSAKRFQYNCLFPLELGVGQRYLILQEQNDRMTFVLNHGVELLGNVVNVICIAPSSTQRGYAYDLIARKEDSSVRLQSFTESIPRWDEHLPLKMFLLVPSDFRGFSGKLKLELCIRPLDAPAPILTGNCGV</sequence>
<keyword evidence="9" id="KW-1185">Reference proteome</keyword>
<keyword evidence="3" id="KW-0862">Zinc</keyword>
<feature type="compositionally biased region" description="Polar residues" evidence="6">
    <location>
        <begin position="28"/>
        <end position="41"/>
    </location>
</feature>
<evidence type="ECO:0000256" key="4">
    <source>
        <dbReference type="ARBA" id="ARBA00024004"/>
    </source>
</evidence>
<evidence type="ECO:0000256" key="3">
    <source>
        <dbReference type="ARBA" id="ARBA00022833"/>
    </source>
</evidence>
<name>A0AAV6IHU7_9ERIC</name>
<gene>
    <name evidence="8" type="ORF">RHGRI_028873</name>
</gene>
<feature type="domain" description="SIAH-type" evidence="7">
    <location>
        <begin position="238"/>
        <end position="296"/>
    </location>
</feature>
<dbReference type="PANTHER" id="PTHR46632">
    <property type="entry name" value="E3 UBIQUITIN-PROTEIN LIGASE SINA-LIKE 4"/>
    <property type="match status" value="1"/>
</dbReference>
<dbReference type="GO" id="GO:0008270">
    <property type="term" value="F:zinc ion binding"/>
    <property type="evidence" value="ECO:0007669"/>
    <property type="project" value="UniProtKB-KW"/>
</dbReference>
<reference evidence="8" key="1">
    <citation type="submission" date="2020-08" db="EMBL/GenBank/DDBJ databases">
        <title>Plant Genome Project.</title>
        <authorList>
            <person name="Zhang R.-G."/>
        </authorList>
    </citation>
    <scope>NUCLEOTIDE SEQUENCE</scope>
    <source>
        <strain evidence="8">WSP0</strain>
        <tissue evidence="8">Leaf</tissue>
    </source>
</reference>
<organism evidence="8 9">
    <name type="scientific">Rhododendron griersonianum</name>
    <dbReference type="NCBI Taxonomy" id="479676"/>
    <lineage>
        <taxon>Eukaryota</taxon>
        <taxon>Viridiplantae</taxon>
        <taxon>Streptophyta</taxon>
        <taxon>Embryophyta</taxon>
        <taxon>Tracheophyta</taxon>
        <taxon>Spermatophyta</taxon>
        <taxon>Magnoliopsida</taxon>
        <taxon>eudicotyledons</taxon>
        <taxon>Gunneridae</taxon>
        <taxon>Pentapetalae</taxon>
        <taxon>asterids</taxon>
        <taxon>Ericales</taxon>
        <taxon>Ericaceae</taxon>
        <taxon>Ericoideae</taxon>
        <taxon>Rhodoreae</taxon>
        <taxon>Rhododendron</taxon>
    </lineage>
</organism>
<dbReference type="Proteomes" id="UP000823749">
    <property type="component" value="Chromosome 10"/>
</dbReference>
<comment type="function">
    <text evidence="4">E3 ubiquitin-protein ligase that mediates ubiquitination and subsequent proteasomal degradation of target proteins. E3 ubiquitin ligases accept ubiquitin from an E2 ubiquitin-conjugating enzyme in the form of a thioester and then directly transfers the ubiquitin to targeted substrates. It probably triggers the ubiquitin-mediated degradation of different substrates.</text>
</comment>
<protein>
    <recommendedName>
        <fullName evidence="7">SIAH-type domain-containing protein</fullName>
    </recommendedName>
</protein>
<dbReference type="PROSITE" id="PS51081">
    <property type="entry name" value="ZF_SIAH"/>
    <property type="match status" value="1"/>
</dbReference>
<evidence type="ECO:0000256" key="2">
    <source>
        <dbReference type="ARBA" id="ARBA00022771"/>
    </source>
</evidence>
<dbReference type="SUPFAM" id="SSF49599">
    <property type="entry name" value="TRAF domain-like"/>
    <property type="match status" value="1"/>
</dbReference>
<evidence type="ECO:0000256" key="1">
    <source>
        <dbReference type="ARBA" id="ARBA00022723"/>
    </source>
</evidence>
<keyword evidence="1" id="KW-0479">Metal-binding</keyword>
<comment type="caution">
    <text evidence="8">The sequence shown here is derived from an EMBL/GenBank/DDBJ whole genome shotgun (WGS) entry which is preliminary data.</text>
</comment>